<protein>
    <submittedName>
        <fullName evidence="2">FAD-binding monooxygenase</fullName>
    </submittedName>
</protein>
<keyword evidence="3" id="KW-1185">Reference proteome</keyword>
<dbReference type="GO" id="GO:0004497">
    <property type="term" value="F:monooxygenase activity"/>
    <property type="evidence" value="ECO:0007669"/>
    <property type="project" value="UniProtKB-KW"/>
</dbReference>
<keyword evidence="2" id="KW-0503">Monooxygenase</keyword>
<dbReference type="Proteomes" id="UP000281708">
    <property type="component" value="Unassembled WGS sequence"/>
</dbReference>
<dbReference type="SUPFAM" id="SSF51905">
    <property type="entry name" value="FAD/NAD(P)-binding domain"/>
    <property type="match status" value="1"/>
</dbReference>
<dbReference type="RefSeq" id="WP_121807037.1">
    <property type="nucleotide sequence ID" value="NZ_RDBE01000010.1"/>
</dbReference>
<evidence type="ECO:0000313" key="2">
    <source>
        <dbReference type="EMBL" id="RLV47533.1"/>
    </source>
</evidence>
<keyword evidence="2" id="KW-0560">Oxidoreductase</keyword>
<dbReference type="InterPro" id="IPR002938">
    <property type="entry name" value="FAD-bd"/>
</dbReference>
<dbReference type="InterPro" id="IPR051704">
    <property type="entry name" value="FAD_aromatic-hydroxylase"/>
</dbReference>
<comment type="caution">
    <text evidence="2">The sequence shown here is derived from an EMBL/GenBank/DDBJ whole genome shotgun (WGS) entry which is preliminary data.</text>
</comment>
<reference evidence="2 3" key="1">
    <citation type="submission" date="2018-10" db="EMBL/GenBank/DDBJ databases">
        <title>Marmoricola sp. 4Q3S-7 whole genome shotgun sequence.</title>
        <authorList>
            <person name="Li F."/>
        </authorList>
    </citation>
    <scope>NUCLEOTIDE SEQUENCE [LARGE SCALE GENOMIC DNA]</scope>
    <source>
        <strain evidence="2 3">4Q3S-7</strain>
    </source>
</reference>
<dbReference type="EMBL" id="RDBE01000010">
    <property type="protein sequence ID" value="RLV47533.1"/>
    <property type="molecule type" value="Genomic_DNA"/>
</dbReference>
<dbReference type="PRINTS" id="PR00420">
    <property type="entry name" value="RNGMNOXGNASE"/>
</dbReference>
<name>A0A3L8NYB5_9ACTN</name>
<evidence type="ECO:0000313" key="3">
    <source>
        <dbReference type="Proteomes" id="UP000281708"/>
    </source>
</evidence>
<organism evidence="2 3">
    <name type="scientific">Nocardioides mangrovicus</name>
    <dbReference type="NCBI Taxonomy" id="2478913"/>
    <lineage>
        <taxon>Bacteria</taxon>
        <taxon>Bacillati</taxon>
        <taxon>Actinomycetota</taxon>
        <taxon>Actinomycetes</taxon>
        <taxon>Propionibacteriales</taxon>
        <taxon>Nocardioidaceae</taxon>
        <taxon>Nocardioides</taxon>
    </lineage>
</organism>
<proteinExistence type="predicted"/>
<dbReference type="GO" id="GO:0071949">
    <property type="term" value="F:FAD binding"/>
    <property type="evidence" value="ECO:0007669"/>
    <property type="project" value="InterPro"/>
</dbReference>
<feature type="domain" description="FAD-binding" evidence="1">
    <location>
        <begin position="6"/>
        <end position="340"/>
    </location>
</feature>
<dbReference type="InterPro" id="IPR036188">
    <property type="entry name" value="FAD/NAD-bd_sf"/>
</dbReference>
<dbReference type="Gene3D" id="3.50.50.60">
    <property type="entry name" value="FAD/NAD(P)-binding domain"/>
    <property type="match status" value="1"/>
</dbReference>
<dbReference type="Pfam" id="PF01494">
    <property type="entry name" value="FAD_binding_3"/>
    <property type="match status" value="1"/>
</dbReference>
<dbReference type="OrthoDB" id="3212532at2"/>
<accession>A0A3L8NYB5</accession>
<dbReference type="PANTHER" id="PTHR46865">
    <property type="entry name" value="OXIDOREDUCTASE-RELATED"/>
    <property type="match status" value="1"/>
</dbReference>
<evidence type="ECO:0000259" key="1">
    <source>
        <dbReference type="Pfam" id="PF01494"/>
    </source>
</evidence>
<gene>
    <name evidence="2" type="ORF">D9V37_15245</name>
</gene>
<dbReference type="Gene3D" id="3.30.9.10">
    <property type="entry name" value="D-Amino Acid Oxidase, subunit A, domain 2"/>
    <property type="match status" value="1"/>
</dbReference>
<dbReference type="AlphaFoldDB" id="A0A3L8NYB5"/>
<sequence>MTPPHVLVSGESIGGLSAAFWLARTGWQVTVLERAPSFRDGGQNVDVRGVGREVLDRMGLFETVKALNTTETGTVLVGDDGRVRTELPSDDVDGSTAELEVLRGDLARAVRDALPDGVEIVHDDSIRAVEDHDDHVVVTTQQGRRYEVALLVVAEGVRSTTRDLVFSDVADVHELGITMAFGTIERTATDDDTWRWYNAVGGRQVHLRPDPYGTTRAILAYADGGDLAGVGPDEARTSLRERFADAGWEAPRVLDGFDRTDDLYVDDLAQVRMPTWHRGRVCLLGDAGWCVTPIGGGGATLALTAGYVLAASLTHGTERADLERDLEAYEQWLRPVVADVQRLPPGMDHFAFPRTRLGLAARRVVDKAMTTPPLSRLAARATHVAQTDQELPPLPSPR</sequence>
<dbReference type="PANTHER" id="PTHR46865:SF2">
    <property type="entry name" value="MONOOXYGENASE"/>
    <property type="match status" value="1"/>
</dbReference>